<dbReference type="PROSITE" id="PS50110">
    <property type="entry name" value="RESPONSE_REGULATORY"/>
    <property type="match status" value="1"/>
</dbReference>
<dbReference type="Pfam" id="PF02518">
    <property type="entry name" value="HATPase_c"/>
    <property type="match status" value="1"/>
</dbReference>
<dbReference type="PANTHER" id="PTHR43547:SF2">
    <property type="entry name" value="HYBRID SIGNAL TRANSDUCTION HISTIDINE KINASE C"/>
    <property type="match status" value="1"/>
</dbReference>
<evidence type="ECO:0000313" key="6">
    <source>
        <dbReference type="Proteomes" id="UP001479436"/>
    </source>
</evidence>
<dbReference type="CDD" id="cd17574">
    <property type="entry name" value="REC_OmpR"/>
    <property type="match status" value="1"/>
</dbReference>
<name>A0ABR2WCC0_9FUNG</name>
<dbReference type="PANTHER" id="PTHR43547">
    <property type="entry name" value="TWO-COMPONENT HISTIDINE KINASE"/>
    <property type="match status" value="1"/>
</dbReference>
<dbReference type="SMART" id="SM00448">
    <property type="entry name" value="REC"/>
    <property type="match status" value="1"/>
</dbReference>
<evidence type="ECO:0000259" key="4">
    <source>
        <dbReference type="PROSITE" id="PS50110"/>
    </source>
</evidence>
<feature type="domain" description="Response regulatory" evidence="4">
    <location>
        <begin position="213"/>
        <end position="328"/>
    </location>
</feature>
<dbReference type="InterPro" id="IPR036890">
    <property type="entry name" value="HATPase_C_sf"/>
</dbReference>
<dbReference type="InterPro" id="IPR004358">
    <property type="entry name" value="Sig_transdc_His_kin-like_C"/>
</dbReference>
<evidence type="ECO:0000259" key="3">
    <source>
        <dbReference type="PROSITE" id="PS50109"/>
    </source>
</evidence>
<organism evidence="5 6">
    <name type="scientific">Basidiobolus ranarum</name>
    <dbReference type="NCBI Taxonomy" id="34480"/>
    <lineage>
        <taxon>Eukaryota</taxon>
        <taxon>Fungi</taxon>
        <taxon>Fungi incertae sedis</taxon>
        <taxon>Zoopagomycota</taxon>
        <taxon>Entomophthoromycotina</taxon>
        <taxon>Basidiobolomycetes</taxon>
        <taxon>Basidiobolales</taxon>
        <taxon>Basidiobolaceae</taxon>
        <taxon>Basidiobolus</taxon>
    </lineage>
</organism>
<keyword evidence="1 2" id="KW-0597">Phosphoprotein</keyword>
<dbReference type="SUPFAM" id="SSF52172">
    <property type="entry name" value="CheY-like"/>
    <property type="match status" value="1"/>
</dbReference>
<comment type="caution">
    <text evidence="5">The sequence shown here is derived from an EMBL/GenBank/DDBJ whole genome shotgun (WGS) entry which is preliminary data.</text>
</comment>
<dbReference type="InterPro" id="IPR001789">
    <property type="entry name" value="Sig_transdc_resp-reg_receiver"/>
</dbReference>
<proteinExistence type="predicted"/>
<evidence type="ECO:0000256" key="2">
    <source>
        <dbReference type="PROSITE-ProRule" id="PRU00169"/>
    </source>
</evidence>
<dbReference type="Pfam" id="PF00072">
    <property type="entry name" value="Response_reg"/>
    <property type="match status" value="1"/>
</dbReference>
<reference evidence="5 6" key="1">
    <citation type="submission" date="2023-04" db="EMBL/GenBank/DDBJ databases">
        <title>Genome of Basidiobolus ranarum AG-B5.</title>
        <authorList>
            <person name="Stajich J.E."/>
            <person name="Carter-House D."/>
            <person name="Gryganskyi A."/>
        </authorList>
    </citation>
    <scope>NUCLEOTIDE SEQUENCE [LARGE SCALE GENOMIC DNA]</scope>
    <source>
        <strain evidence="5 6">AG-B5</strain>
    </source>
</reference>
<keyword evidence="6" id="KW-1185">Reference proteome</keyword>
<evidence type="ECO:0000256" key="1">
    <source>
        <dbReference type="ARBA" id="ARBA00022553"/>
    </source>
</evidence>
<sequence length="349" mass="38521">MFRSAIEKGGVKFEVKCEETDCTAWVDRDMWEKIVFNLIGNAFKFTLKGSITVSLQPSADQSSIVLSVSDTGNGIPTHELSRVFERFHRVEGRLGRSHEGTGIGLALTQELAKLHGGSVEVASEFGKGSTFSVQIPLGNAHLPKDRLMEACADEDDESSTDRPCLYGRSFIEEARNWLPLSDEDTTEYVSNTSSTESNAGGSITFPVVSRGCRILLVDDNVDMRKYVKSILDKWWKITEASDGEEAYQMAIADPPDLIVSDVMMPNVDGFGLLKILRTQPLTKLIPVILLSAQAGEEARVDGLNAGADDYLVKPFGAKELVARVHTHLELGKLRIELEKMVKERTKELI</sequence>
<dbReference type="Proteomes" id="UP001479436">
    <property type="component" value="Unassembled WGS sequence"/>
</dbReference>
<dbReference type="SMART" id="SM00387">
    <property type="entry name" value="HATPase_c"/>
    <property type="match status" value="1"/>
</dbReference>
<dbReference type="SUPFAM" id="SSF55874">
    <property type="entry name" value="ATPase domain of HSP90 chaperone/DNA topoisomerase II/histidine kinase"/>
    <property type="match status" value="1"/>
</dbReference>
<dbReference type="InterPro" id="IPR011006">
    <property type="entry name" value="CheY-like_superfamily"/>
</dbReference>
<protein>
    <submittedName>
        <fullName evidence="5">Uncharacterized protein</fullName>
    </submittedName>
</protein>
<dbReference type="PROSITE" id="PS50109">
    <property type="entry name" value="HIS_KIN"/>
    <property type="match status" value="1"/>
</dbReference>
<feature type="modified residue" description="4-aspartylphosphate" evidence="2">
    <location>
        <position position="261"/>
    </location>
</feature>
<dbReference type="Gene3D" id="3.40.50.2300">
    <property type="match status" value="1"/>
</dbReference>
<evidence type="ECO:0000313" key="5">
    <source>
        <dbReference type="EMBL" id="KAK9743912.1"/>
    </source>
</evidence>
<dbReference type="InterPro" id="IPR003594">
    <property type="entry name" value="HATPase_dom"/>
</dbReference>
<dbReference type="EMBL" id="JASJQH010005700">
    <property type="protein sequence ID" value="KAK9743912.1"/>
    <property type="molecule type" value="Genomic_DNA"/>
</dbReference>
<dbReference type="InterPro" id="IPR005467">
    <property type="entry name" value="His_kinase_dom"/>
</dbReference>
<feature type="non-terminal residue" evidence="5">
    <location>
        <position position="349"/>
    </location>
</feature>
<gene>
    <name evidence="5" type="ORF">K7432_018328</name>
</gene>
<dbReference type="PRINTS" id="PR00344">
    <property type="entry name" value="BCTRLSENSOR"/>
</dbReference>
<feature type="domain" description="Histidine kinase" evidence="3">
    <location>
        <begin position="1"/>
        <end position="139"/>
    </location>
</feature>
<dbReference type="CDD" id="cd16922">
    <property type="entry name" value="HATPase_EvgS-ArcB-TorS-like"/>
    <property type="match status" value="1"/>
</dbReference>
<accession>A0ABR2WCC0</accession>
<dbReference type="Gene3D" id="3.30.565.10">
    <property type="entry name" value="Histidine kinase-like ATPase, C-terminal domain"/>
    <property type="match status" value="1"/>
</dbReference>